<feature type="compositionally biased region" description="Low complexity" evidence="1">
    <location>
        <begin position="243"/>
        <end position="257"/>
    </location>
</feature>
<dbReference type="Proteomes" id="UP000746690">
    <property type="component" value="Unassembled WGS sequence"/>
</dbReference>
<feature type="compositionally biased region" description="Basic and acidic residues" evidence="1">
    <location>
        <begin position="90"/>
        <end position="105"/>
    </location>
</feature>
<reference evidence="3 4" key="1">
    <citation type="submission" date="2020-04" db="EMBL/GenBank/DDBJ databases">
        <title>A Flavivirga sp. nov.</title>
        <authorList>
            <person name="Sun X."/>
        </authorList>
    </citation>
    <scope>NUCLEOTIDE SEQUENCE [LARGE SCALE GENOMIC DNA]</scope>
    <source>
        <strain evidence="3 4">Y03</strain>
    </source>
</reference>
<feature type="compositionally biased region" description="Polar residues" evidence="1">
    <location>
        <begin position="153"/>
        <end position="169"/>
    </location>
</feature>
<protein>
    <submittedName>
        <fullName evidence="3">PorT family protein</fullName>
    </submittedName>
</protein>
<keyword evidence="2" id="KW-0472">Membrane</keyword>
<evidence type="ECO:0000313" key="3">
    <source>
        <dbReference type="EMBL" id="NMH89263.1"/>
    </source>
</evidence>
<feature type="region of interest" description="Disordered" evidence="1">
    <location>
        <begin position="212"/>
        <end position="297"/>
    </location>
</feature>
<evidence type="ECO:0000256" key="1">
    <source>
        <dbReference type="SAM" id="MobiDB-lite"/>
    </source>
</evidence>
<feature type="region of interest" description="Disordered" evidence="1">
    <location>
        <begin position="71"/>
        <end position="189"/>
    </location>
</feature>
<feature type="compositionally biased region" description="Polar residues" evidence="1">
    <location>
        <begin position="223"/>
        <end position="235"/>
    </location>
</feature>
<keyword evidence="2" id="KW-0812">Transmembrane</keyword>
<evidence type="ECO:0000313" key="4">
    <source>
        <dbReference type="Proteomes" id="UP000746690"/>
    </source>
</evidence>
<keyword evidence="2" id="KW-1133">Transmembrane helix</keyword>
<feature type="compositionally biased region" description="Polar residues" evidence="1">
    <location>
        <begin position="71"/>
        <end position="89"/>
    </location>
</feature>
<sequence>MNDKKHIDRLFQEGFKDFEAVPSDAVWENIEAKLKQKKKKRRVIPIWWRYAGAAALLLLLLTIGGTYFNTTDDSPTNHISETENTTFSNPKKDIPDNLNRAKETIADTNSNESKDLNDDESQQISNKINSSKESSITETSASRHNNESKSKLGATNQILNTENGNTVANTFEEKNDNEEIANKSKSNNAVANNYSEKNKDAGNLQKTLKNATSVASDPKEDNQANQQIGKSSINKKQTKDIINNTSKNNNVVANNNSEENKDVVNHQKALKSGTSVASSDSEKNNPQNSESLIDKKQAKDIINNASKDNNAIVKVEKATDETVINDKSEEKDNLTIEEAIDKTKDIIEKEENVNRWSITPNAAPVYFNTLGEGSSIDPQFNSNSKSGELNMSYGIAASYAINKKLSVRSGINRVNLGYNTNNVVAFQSVGVASSSRALQNVSSVKTSDNTSNSLSADNVSLVSSESFNSADIPEAFSTSNTSINQDLGYIEIPLEIQYALSDKKLGVNLIGGFSSFFLSNNKIFSESESGTRTLIGKANNINKISYSANLGLGLNYQVSKKIDLNLEPMFKYQINTFNNTSGDFKPFFIGVYTGFAIKF</sequence>
<feature type="compositionally biased region" description="Polar residues" evidence="1">
    <location>
        <begin position="272"/>
        <end position="291"/>
    </location>
</feature>
<gene>
    <name evidence="3" type="ORF">HHX25_17255</name>
</gene>
<organism evidence="3 4">
    <name type="scientific">Flavivirga algicola</name>
    <dbReference type="NCBI Taxonomy" id="2729136"/>
    <lineage>
        <taxon>Bacteria</taxon>
        <taxon>Pseudomonadati</taxon>
        <taxon>Bacteroidota</taxon>
        <taxon>Flavobacteriia</taxon>
        <taxon>Flavobacteriales</taxon>
        <taxon>Flavobacteriaceae</taxon>
        <taxon>Flavivirga</taxon>
    </lineage>
</organism>
<proteinExistence type="predicted"/>
<keyword evidence="4" id="KW-1185">Reference proteome</keyword>
<feature type="transmembrane region" description="Helical" evidence="2">
    <location>
        <begin position="47"/>
        <end position="68"/>
    </location>
</feature>
<evidence type="ECO:0000256" key="2">
    <source>
        <dbReference type="SAM" id="Phobius"/>
    </source>
</evidence>
<feature type="compositionally biased region" description="Low complexity" evidence="1">
    <location>
        <begin position="125"/>
        <end position="140"/>
    </location>
</feature>
<accession>A0ABX1S2I0</accession>
<name>A0ABX1S2I0_9FLAO</name>
<dbReference type="RefSeq" id="WP_169676087.1">
    <property type="nucleotide sequence ID" value="NZ_JABBHF010000011.1"/>
</dbReference>
<dbReference type="EMBL" id="JABBHF010000011">
    <property type="protein sequence ID" value="NMH89263.1"/>
    <property type="molecule type" value="Genomic_DNA"/>
</dbReference>
<comment type="caution">
    <text evidence="3">The sequence shown here is derived from an EMBL/GenBank/DDBJ whole genome shotgun (WGS) entry which is preliminary data.</text>
</comment>